<feature type="transmembrane region" description="Helical" evidence="1">
    <location>
        <begin position="12"/>
        <end position="32"/>
    </location>
</feature>
<proteinExistence type="predicted"/>
<dbReference type="Proteomes" id="UP000318199">
    <property type="component" value="Unassembled WGS sequence"/>
</dbReference>
<comment type="caution">
    <text evidence="2">The sequence shown here is derived from an EMBL/GenBank/DDBJ whole genome shotgun (WGS) entry which is preliminary data.</text>
</comment>
<dbReference type="AlphaFoldDB" id="A0A562ZIM5"/>
<dbReference type="EMBL" id="VOBQ01000019">
    <property type="protein sequence ID" value="TWO68440.1"/>
    <property type="molecule type" value="Genomic_DNA"/>
</dbReference>
<name>A0A562ZIM5_9BURK</name>
<evidence type="ECO:0000313" key="2">
    <source>
        <dbReference type="EMBL" id="TWO68440.1"/>
    </source>
</evidence>
<accession>A0A562ZIM5</accession>
<keyword evidence="1" id="KW-0812">Transmembrane</keyword>
<evidence type="ECO:0000313" key="3">
    <source>
        <dbReference type="Proteomes" id="UP000318199"/>
    </source>
</evidence>
<gene>
    <name evidence="2" type="ORF">FN976_22675</name>
</gene>
<organism evidence="2 3">
    <name type="scientific">Caenimonas sedimenti</name>
    <dbReference type="NCBI Taxonomy" id="2596921"/>
    <lineage>
        <taxon>Bacteria</taxon>
        <taxon>Pseudomonadati</taxon>
        <taxon>Pseudomonadota</taxon>
        <taxon>Betaproteobacteria</taxon>
        <taxon>Burkholderiales</taxon>
        <taxon>Comamonadaceae</taxon>
        <taxon>Caenimonas</taxon>
    </lineage>
</organism>
<sequence length="76" mass="8741">MVFRSVRPSPLLTPVVSAMLALALWALAPFLLGRDFRTSELLLVAALAVPLLEWARRRWLRREREAIESLRDSALW</sequence>
<keyword evidence="1" id="KW-0472">Membrane</keyword>
<evidence type="ECO:0000256" key="1">
    <source>
        <dbReference type="SAM" id="Phobius"/>
    </source>
</evidence>
<keyword evidence="3" id="KW-1185">Reference proteome</keyword>
<protein>
    <submittedName>
        <fullName evidence="2">Uncharacterized protein</fullName>
    </submittedName>
</protein>
<reference evidence="2 3" key="1">
    <citation type="submission" date="2019-07" db="EMBL/GenBank/DDBJ databases">
        <title>Caenimonas sedimenti sp. nov., isolated from activated sludge.</title>
        <authorList>
            <person name="Xu J."/>
        </authorList>
    </citation>
    <scope>NUCLEOTIDE SEQUENCE [LARGE SCALE GENOMIC DNA]</scope>
    <source>
        <strain evidence="2 3">HX-9-20</strain>
    </source>
</reference>
<keyword evidence="1" id="KW-1133">Transmembrane helix</keyword>
<dbReference type="RefSeq" id="WP_145895355.1">
    <property type="nucleotide sequence ID" value="NZ_VOBQ01000019.1"/>
</dbReference>